<evidence type="ECO:0000256" key="7">
    <source>
        <dbReference type="SAM" id="Phobius"/>
    </source>
</evidence>
<accession>A0A060T3Y8</accession>
<dbReference type="InterPro" id="IPR011701">
    <property type="entry name" value="MFS"/>
</dbReference>
<evidence type="ECO:0000256" key="2">
    <source>
        <dbReference type="ARBA" id="ARBA00022448"/>
    </source>
</evidence>
<dbReference type="GO" id="GO:0016020">
    <property type="term" value="C:membrane"/>
    <property type="evidence" value="ECO:0007669"/>
    <property type="project" value="UniProtKB-SubCell"/>
</dbReference>
<evidence type="ECO:0000256" key="4">
    <source>
        <dbReference type="ARBA" id="ARBA00022989"/>
    </source>
</evidence>
<keyword evidence="2" id="KW-0813">Transport</keyword>
<feature type="transmembrane region" description="Helical" evidence="7">
    <location>
        <begin position="233"/>
        <end position="254"/>
    </location>
</feature>
<dbReference type="InterPro" id="IPR036259">
    <property type="entry name" value="MFS_trans_sf"/>
</dbReference>
<feature type="transmembrane region" description="Helical" evidence="7">
    <location>
        <begin position="107"/>
        <end position="124"/>
    </location>
</feature>
<comment type="similarity">
    <text evidence="6">Belongs to the major facilitator superfamily. Allantoate permease family.</text>
</comment>
<dbReference type="PhylomeDB" id="A0A060T3Y8"/>
<dbReference type="EMBL" id="HG937693">
    <property type="protein sequence ID" value="CDP33901.1"/>
    <property type="molecule type" value="Genomic_DNA"/>
</dbReference>
<feature type="transmembrane region" description="Helical" evidence="7">
    <location>
        <begin position="463"/>
        <end position="482"/>
    </location>
</feature>
<evidence type="ECO:0000256" key="5">
    <source>
        <dbReference type="ARBA" id="ARBA00023136"/>
    </source>
</evidence>
<feature type="transmembrane region" description="Helical" evidence="7">
    <location>
        <begin position="339"/>
        <end position="361"/>
    </location>
</feature>
<dbReference type="Gene3D" id="1.20.1250.20">
    <property type="entry name" value="MFS general substrate transporter like domains"/>
    <property type="match status" value="2"/>
</dbReference>
<dbReference type="GO" id="GO:0022857">
    <property type="term" value="F:transmembrane transporter activity"/>
    <property type="evidence" value="ECO:0007669"/>
    <property type="project" value="InterPro"/>
</dbReference>
<keyword evidence="3 7" id="KW-0812">Transmembrane</keyword>
<organism evidence="8">
    <name type="scientific">Blastobotrys adeninivorans</name>
    <name type="common">Yeast</name>
    <name type="synonym">Arxula adeninivorans</name>
    <dbReference type="NCBI Taxonomy" id="409370"/>
    <lineage>
        <taxon>Eukaryota</taxon>
        <taxon>Fungi</taxon>
        <taxon>Dikarya</taxon>
        <taxon>Ascomycota</taxon>
        <taxon>Saccharomycotina</taxon>
        <taxon>Dipodascomycetes</taxon>
        <taxon>Dipodascales</taxon>
        <taxon>Trichomonascaceae</taxon>
        <taxon>Blastobotrys</taxon>
    </lineage>
</organism>
<protein>
    <submittedName>
        <fullName evidence="8">ARAD1C00176p</fullName>
    </submittedName>
</protein>
<reference evidence="8" key="1">
    <citation type="submission" date="2014-02" db="EMBL/GenBank/DDBJ databases">
        <authorList>
            <person name="Genoscope - CEA"/>
        </authorList>
    </citation>
    <scope>NUCLEOTIDE SEQUENCE</scope>
    <source>
        <strain evidence="8">LS3</strain>
    </source>
</reference>
<evidence type="ECO:0000256" key="6">
    <source>
        <dbReference type="ARBA" id="ARBA00037968"/>
    </source>
</evidence>
<sequence>MSVMGLVPIHQTMTVTDLTKDPGQISVQELPDKDLMPPRQEVDQAYAYGLETAGTELDPEVEKKVLLKIDLFILPLMCALMSCQLMDKSTNSYASIIGLREDLNMTSLEYSWVGSAFYLGYLVFEFPANMLLQRFPLSKTLSFAVVSWGVVICCHGACNSSATFLLCRVLLGFLEAFMDPAYMILTSQWYKRSEQYKRSAVWLGFQGFGTMLGSGIAYGFYKHQDSFSMAPWRLLYVIAGVITIFFGLISFVHVPDIPVKAWFLTEKEKVYVVERVRENRTGFGNQKFKLRQFKEAMCDITTYIFFFFMFGYGIPNGGIGNFGSLLLKQQFGFGTGQALLMNMVGSGIDIIFPLAFALLNYYVIPSRLLTCFLINCLIFTALCLLAFSHNRVAQIVGYEMSYFTTASWACMSSVVSSNVAGHTKKVTANTIFLIGFAAGNIIGPQSFLGSEAPVYITAKRVMVGTYVASAIAPFILFWIYFFRNKKKSNNAMSEGHVMNSEFADKTDKENPEFKYCL</sequence>
<reference evidence="8" key="2">
    <citation type="submission" date="2014-06" db="EMBL/GenBank/DDBJ databases">
        <title>The complete genome of Blastobotrys (Arxula) adeninivorans LS3 - a yeast of biotechnological interest.</title>
        <authorList>
            <person name="Kunze G."/>
            <person name="Gaillardin C."/>
            <person name="Czernicka M."/>
            <person name="Durrens P."/>
            <person name="Martin T."/>
            <person name="Boer E."/>
            <person name="Gabaldon T."/>
            <person name="Cruz J."/>
            <person name="Talla E."/>
            <person name="Marck C."/>
            <person name="Goffeau A."/>
            <person name="Barbe V."/>
            <person name="Baret P."/>
            <person name="Baronian K."/>
            <person name="Beier S."/>
            <person name="Bleykasten C."/>
            <person name="Bode R."/>
            <person name="Casaregola S."/>
            <person name="Despons L."/>
            <person name="Fairhead C."/>
            <person name="Giersberg M."/>
            <person name="Gierski P."/>
            <person name="Hahnel U."/>
            <person name="Hartmann A."/>
            <person name="Jankowska D."/>
            <person name="Jubin C."/>
            <person name="Jung P."/>
            <person name="Lafontaine I."/>
            <person name="Leh-Louis V."/>
            <person name="Lemaire M."/>
            <person name="Marcet-Houben M."/>
            <person name="Mascher M."/>
            <person name="Morel G."/>
            <person name="Richard G.-F."/>
            <person name="Riechen J."/>
            <person name="Sacerdot C."/>
            <person name="Sarkar A."/>
            <person name="Savel G."/>
            <person name="Schacherer J."/>
            <person name="Sherman D."/>
            <person name="Straub M.-L."/>
            <person name="Stein N."/>
            <person name="Thierry A."/>
            <person name="Trautwein-Schult A."/>
            <person name="Westhof E."/>
            <person name="Worch S."/>
            <person name="Dujon B."/>
            <person name="Souciet J.-L."/>
            <person name="Wincker P."/>
            <person name="Scholz U."/>
            <person name="Neuveglise N."/>
        </authorList>
    </citation>
    <scope>NUCLEOTIDE SEQUENCE</scope>
    <source>
        <strain evidence="8">LS3</strain>
    </source>
</reference>
<feature type="transmembrane region" description="Helical" evidence="7">
    <location>
        <begin position="200"/>
        <end position="221"/>
    </location>
</feature>
<dbReference type="PANTHER" id="PTHR43791:SF1">
    <property type="entry name" value="ALLANTOATE PERMEASE"/>
    <property type="match status" value="1"/>
</dbReference>
<keyword evidence="5 7" id="KW-0472">Membrane</keyword>
<feature type="transmembrane region" description="Helical" evidence="7">
    <location>
        <begin position="368"/>
        <end position="388"/>
    </location>
</feature>
<gene>
    <name evidence="8" type="ORF">GNLVRS02_ARAD1C00176g</name>
</gene>
<dbReference type="PANTHER" id="PTHR43791">
    <property type="entry name" value="PERMEASE-RELATED"/>
    <property type="match status" value="1"/>
</dbReference>
<evidence type="ECO:0000256" key="1">
    <source>
        <dbReference type="ARBA" id="ARBA00004141"/>
    </source>
</evidence>
<dbReference type="AlphaFoldDB" id="A0A060T3Y8"/>
<name>A0A060T3Y8_BLAAD</name>
<comment type="subcellular location">
    <subcellularLocation>
        <location evidence="1">Membrane</location>
        <topology evidence="1">Multi-pass membrane protein</topology>
    </subcellularLocation>
</comment>
<dbReference type="SUPFAM" id="SSF103473">
    <property type="entry name" value="MFS general substrate transporter"/>
    <property type="match status" value="1"/>
</dbReference>
<feature type="transmembrane region" description="Helical" evidence="7">
    <location>
        <begin position="400"/>
        <end position="419"/>
    </location>
</feature>
<dbReference type="Pfam" id="PF07690">
    <property type="entry name" value="MFS_1"/>
    <property type="match status" value="1"/>
</dbReference>
<dbReference type="FunFam" id="1.20.1250.20:FF:000064">
    <property type="entry name" value="MFS allantoate transporter"/>
    <property type="match status" value="1"/>
</dbReference>
<evidence type="ECO:0000313" key="8">
    <source>
        <dbReference type="EMBL" id="CDP33901.1"/>
    </source>
</evidence>
<proteinExistence type="inferred from homology"/>
<keyword evidence="4 7" id="KW-1133">Transmembrane helix</keyword>
<feature type="transmembrane region" description="Helical" evidence="7">
    <location>
        <begin position="296"/>
        <end position="319"/>
    </location>
</feature>
<evidence type="ECO:0000256" key="3">
    <source>
        <dbReference type="ARBA" id="ARBA00022692"/>
    </source>
</evidence>
<feature type="transmembrane region" description="Helical" evidence="7">
    <location>
        <begin position="426"/>
        <end position="443"/>
    </location>
</feature>